<sequence>MRKLESTLEANKSQQDVTKKVDGNSEINHLTNQVAKAQKQISSQQTTGVMDQQ</sequence>
<name>A0ABN7U084_9BACL</name>
<comment type="caution">
    <text evidence="2">The sequence shown here is derived from an EMBL/GenBank/DDBJ whole genome shotgun (WGS) entry which is preliminary data.</text>
</comment>
<organism evidence="2 3">
    <name type="scientific">Paenibacillus allorhizosphaerae</name>
    <dbReference type="NCBI Taxonomy" id="2849866"/>
    <lineage>
        <taxon>Bacteria</taxon>
        <taxon>Bacillati</taxon>
        <taxon>Bacillota</taxon>
        <taxon>Bacilli</taxon>
        <taxon>Bacillales</taxon>
        <taxon>Paenibacillaceae</taxon>
        <taxon>Paenibacillus</taxon>
    </lineage>
</organism>
<dbReference type="EMBL" id="CAJVCE010000044">
    <property type="protein sequence ID" value="CAG7658593.1"/>
    <property type="molecule type" value="Genomic_DNA"/>
</dbReference>
<feature type="compositionally biased region" description="Polar residues" evidence="1">
    <location>
        <begin position="25"/>
        <end position="53"/>
    </location>
</feature>
<keyword evidence="3" id="KW-1185">Reference proteome</keyword>
<evidence type="ECO:0000256" key="1">
    <source>
        <dbReference type="SAM" id="MobiDB-lite"/>
    </source>
</evidence>
<reference evidence="2 3" key="1">
    <citation type="submission" date="2021-06" db="EMBL/GenBank/DDBJ databases">
        <authorList>
            <person name="Criscuolo A."/>
        </authorList>
    </citation>
    <scope>NUCLEOTIDE SEQUENCE [LARGE SCALE GENOMIC DNA]</scope>
    <source>
        <strain evidence="3">CIP 111802</strain>
    </source>
</reference>
<dbReference type="RefSeq" id="WP_218103209.1">
    <property type="nucleotide sequence ID" value="NZ_CAJVCE010000044.1"/>
</dbReference>
<evidence type="ECO:0000313" key="3">
    <source>
        <dbReference type="Proteomes" id="UP000730618"/>
    </source>
</evidence>
<evidence type="ECO:0000313" key="2">
    <source>
        <dbReference type="EMBL" id="CAG7658593.1"/>
    </source>
</evidence>
<gene>
    <name evidence="2" type="ORF">PAECIP111802_07087</name>
</gene>
<accession>A0ABN7U084</accession>
<protein>
    <submittedName>
        <fullName evidence="2">Uncharacterized protein</fullName>
    </submittedName>
</protein>
<dbReference type="Proteomes" id="UP000730618">
    <property type="component" value="Unassembled WGS sequence"/>
</dbReference>
<feature type="region of interest" description="Disordered" evidence="1">
    <location>
        <begin position="1"/>
        <end position="53"/>
    </location>
</feature>
<proteinExistence type="predicted"/>